<reference evidence="1" key="1">
    <citation type="journal article" date="2015" name="Nature">
        <title>Complex archaea that bridge the gap between prokaryotes and eukaryotes.</title>
        <authorList>
            <person name="Spang A."/>
            <person name="Saw J.H."/>
            <person name="Jorgensen S.L."/>
            <person name="Zaremba-Niedzwiedzka K."/>
            <person name="Martijn J."/>
            <person name="Lind A.E."/>
            <person name="van Eijk R."/>
            <person name="Schleper C."/>
            <person name="Guy L."/>
            <person name="Ettema T.J."/>
        </authorList>
    </citation>
    <scope>NUCLEOTIDE SEQUENCE</scope>
</reference>
<accession>A0A0F9AVT7</accession>
<sequence>MFLLLALLVGGGVAVRRLLPTGFRQRLSQMPGRMIGGMLEHMPEE</sequence>
<dbReference type="EMBL" id="LAZR01040804">
    <property type="protein sequence ID" value="KKL13575.1"/>
    <property type="molecule type" value="Genomic_DNA"/>
</dbReference>
<protein>
    <submittedName>
        <fullName evidence="1">Uncharacterized protein</fullName>
    </submittedName>
</protein>
<name>A0A0F9AVT7_9ZZZZ</name>
<gene>
    <name evidence="1" type="ORF">LCGC14_2524400</name>
</gene>
<comment type="caution">
    <text evidence="1">The sequence shown here is derived from an EMBL/GenBank/DDBJ whole genome shotgun (WGS) entry which is preliminary data.</text>
</comment>
<evidence type="ECO:0000313" key="1">
    <source>
        <dbReference type="EMBL" id="KKL13575.1"/>
    </source>
</evidence>
<proteinExistence type="predicted"/>
<dbReference type="AlphaFoldDB" id="A0A0F9AVT7"/>
<organism evidence="1">
    <name type="scientific">marine sediment metagenome</name>
    <dbReference type="NCBI Taxonomy" id="412755"/>
    <lineage>
        <taxon>unclassified sequences</taxon>
        <taxon>metagenomes</taxon>
        <taxon>ecological metagenomes</taxon>
    </lineage>
</organism>